<evidence type="ECO:0000256" key="4">
    <source>
        <dbReference type="ARBA" id="ARBA00022692"/>
    </source>
</evidence>
<evidence type="ECO:0000256" key="2">
    <source>
        <dbReference type="ARBA" id="ARBA00005944"/>
    </source>
</evidence>
<dbReference type="InterPro" id="IPR009231">
    <property type="entry name" value="Chloride_chnl_CLIC-like"/>
</dbReference>
<comment type="caution">
    <text evidence="9">The sequence shown here is derived from an EMBL/GenBank/DDBJ whole genome shotgun (WGS) entry which is preliminary data.</text>
</comment>
<dbReference type="Pfam" id="PF05934">
    <property type="entry name" value="MCLC"/>
    <property type="match status" value="1"/>
</dbReference>
<dbReference type="GO" id="GO:0016020">
    <property type="term" value="C:membrane"/>
    <property type="evidence" value="ECO:0007669"/>
    <property type="project" value="UniProtKB-SubCell"/>
</dbReference>
<evidence type="ECO:0000256" key="5">
    <source>
        <dbReference type="ARBA" id="ARBA00022989"/>
    </source>
</evidence>
<evidence type="ECO:0000313" key="10">
    <source>
        <dbReference type="Proteomes" id="UP000735302"/>
    </source>
</evidence>
<keyword evidence="10" id="KW-1185">Reference proteome</keyword>
<dbReference type="PANTHER" id="PTHR34093">
    <property type="entry name" value="CHLORIDE CHANNEL CLIC-LIKE PROTEIN 1"/>
    <property type="match status" value="1"/>
</dbReference>
<proteinExistence type="inferred from homology"/>
<dbReference type="Proteomes" id="UP000735302">
    <property type="component" value="Unassembled WGS sequence"/>
</dbReference>
<sequence>MHETATKLMRQYSLSLVRLIEPQLSSANKPTPLDLRMMVTYHGLKRLKQFGEGIDSDFHVWHETLVSLAQYAVPAPEESRMERFYWLEDKLGLSLPMMLIMMVLVLASFLIVLMISKLHVTKQVFLRCIFVIFVISIVLTMVEMYQGKVAEQEELFMKSFKEHCPKAEDMTVWERIYSFVTSPVTFEDDKCKKYFKAMLVSPLVSVSPLECNTKVCQCSESSLKTGNRARWVFLDGKVPSSSPGMGPLAWRRPGSLCLRQRLPKPPKTPAKSNAEKCHEYKKHLKEDSERYQQNVLRIGNCAENRLKEEETKKARRPQASSIPASTPARAAPQQVEKQLAEKRENAHLRQAKRRAAIKSNPQKYRRKRKKA</sequence>
<dbReference type="GO" id="GO:0005254">
    <property type="term" value="F:chloride channel activity"/>
    <property type="evidence" value="ECO:0007669"/>
    <property type="project" value="TreeGrafter"/>
</dbReference>
<feature type="compositionally biased region" description="Basic and acidic residues" evidence="7">
    <location>
        <begin position="338"/>
        <end position="347"/>
    </location>
</feature>
<feature type="region of interest" description="Disordered" evidence="7">
    <location>
        <begin position="307"/>
        <end position="371"/>
    </location>
</feature>
<evidence type="ECO:0000256" key="7">
    <source>
        <dbReference type="SAM" id="MobiDB-lite"/>
    </source>
</evidence>
<dbReference type="AlphaFoldDB" id="A0AAV3ZJW8"/>
<comment type="subcellular location">
    <subcellularLocation>
        <location evidence="1">Membrane</location>
        <topology evidence="1">Multi-pass membrane protein</topology>
    </subcellularLocation>
</comment>
<dbReference type="PANTHER" id="PTHR34093:SF1">
    <property type="entry name" value="CHLORIDE CHANNEL CLIC-LIKE PROTEIN 1"/>
    <property type="match status" value="1"/>
</dbReference>
<comment type="similarity">
    <text evidence="2">Belongs to the chloride channel MCLC family.</text>
</comment>
<protein>
    <recommendedName>
        <fullName evidence="3">Chloride channel CLIC-like protein 1</fullName>
    </recommendedName>
</protein>
<evidence type="ECO:0000313" key="9">
    <source>
        <dbReference type="EMBL" id="GFN95132.1"/>
    </source>
</evidence>
<accession>A0AAV3ZJW8</accession>
<organism evidence="9 10">
    <name type="scientific">Plakobranchus ocellatus</name>
    <dbReference type="NCBI Taxonomy" id="259542"/>
    <lineage>
        <taxon>Eukaryota</taxon>
        <taxon>Metazoa</taxon>
        <taxon>Spiralia</taxon>
        <taxon>Lophotrochozoa</taxon>
        <taxon>Mollusca</taxon>
        <taxon>Gastropoda</taxon>
        <taxon>Heterobranchia</taxon>
        <taxon>Euthyneura</taxon>
        <taxon>Panpulmonata</taxon>
        <taxon>Sacoglossa</taxon>
        <taxon>Placobranchoidea</taxon>
        <taxon>Plakobranchidae</taxon>
        <taxon>Plakobranchus</taxon>
    </lineage>
</organism>
<name>A0AAV3ZJW8_9GAST</name>
<keyword evidence="5 8" id="KW-1133">Transmembrane helix</keyword>
<feature type="transmembrane region" description="Helical" evidence="8">
    <location>
        <begin position="91"/>
        <end position="112"/>
    </location>
</feature>
<feature type="transmembrane region" description="Helical" evidence="8">
    <location>
        <begin position="124"/>
        <end position="142"/>
    </location>
</feature>
<evidence type="ECO:0000256" key="1">
    <source>
        <dbReference type="ARBA" id="ARBA00004141"/>
    </source>
</evidence>
<evidence type="ECO:0000256" key="6">
    <source>
        <dbReference type="ARBA" id="ARBA00023136"/>
    </source>
</evidence>
<evidence type="ECO:0000256" key="3">
    <source>
        <dbReference type="ARBA" id="ARBA00015571"/>
    </source>
</evidence>
<evidence type="ECO:0000256" key="8">
    <source>
        <dbReference type="SAM" id="Phobius"/>
    </source>
</evidence>
<reference evidence="9 10" key="1">
    <citation type="journal article" date="2021" name="Elife">
        <title>Chloroplast acquisition without the gene transfer in kleptoplastic sea slugs, Plakobranchus ocellatus.</title>
        <authorList>
            <person name="Maeda T."/>
            <person name="Takahashi S."/>
            <person name="Yoshida T."/>
            <person name="Shimamura S."/>
            <person name="Takaki Y."/>
            <person name="Nagai Y."/>
            <person name="Toyoda A."/>
            <person name="Suzuki Y."/>
            <person name="Arimoto A."/>
            <person name="Ishii H."/>
            <person name="Satoh N."/>
            <person name="Nishiyama T."/>
            <person name="Hasebe M."/>
            <person name="Maruyama T."/>
            <person name="Minagawa J."/>
            <person name="Obokata J."/>
            <person name="Shigenobu S."/>
        </authorList>
    </citation>
    <scope>NUCLEOTIDE SEQUENCE [LARGE SCALE GENOMIC DNA]</scope>
</reference>
<keyword evidence="4 8" id="KW-0812">Transmembrane</keyword>
<gene>
    <name evidence="9" type="ORF">PoB_002163800</name>
</gene>
<keyword evidence="6 8" id="KW-0472">Membrane</keyword>
<dbReference type="GO" id="GO:0005783">
    <property type="term" value="C:endoplasmic reticulum"/>
    <property type="evidence" value="ECO:0007669"/>
    <property type="project" value="TreeGrafter"/>
</dbReference>
<dbReference type="EMBL" id="BLXT01002484">
    <property type="protein sequence ID" value="GFN95132.1"/>
    <property type="molecule type" value="Genomic_DNA"/>
</dbReference>